<dbReference type="PROSITE" id="PS50935">
    <property type="entry name" value="SSB"/>
    <property type="match status" value="1"/>
</dbReference>
<feature type="region of interest" description="Disordered" evidence="4">
    <location>
        <begin position="106"/>
        <end position="172"/>
    </location>
</feature>
<comment type="caution">
    <text evidence="5">The sequence shown here is derived from an EMBL/GenBank/DDBJ whole genome shotgun (WGS) entry which is preliminary data.</text>
</comment>
<evidence type="ECO:0000256" key="1">
    <source>
        <dbReference type="ARBA" id="ARBA00023125"/>
    </source>
</evidence>
<proteinExistence type="inferred from homology"/>
<dbReference type="GO" id="GO:0006281">
    <property type="term" value="P:DNA repair"/>
    <property type="evidence" value="ECO:0007669"/>
    <property type="project" value="UniProtKB-UniRule"/>
</dbReference>
<comment type="caution">
    <text evidence="2">Lacks conserved residue(s) required for the propagation of feature annotation.</text>
</comment>
<dbReference type="InterPro" id="IPR011344">
    <property type="entry name" value="ssDNA-bd"/>
</dbReference>
<dbReference type="OrthoDB" id="9809878at2"/>
<keyword evidence="2" id="KW-0235">DNA replication</keyword>
<keyword evidence="2" id="KW-0234">DNA repair</keyword>
<keyword evidence="6" id="KW-1185">Reference proteome</keyword>
<evidence type="ECO:0000313" key="5">
    <source>
        <dbReference type="EMBL" id="KRK78777.1"/>
    </source>
</evidence>
<dbReference type="PANTHER" id="PTHR10302:SF27">
    <property type="entry name" value="SINGLE-STRANDED DNA-BINDING PROTEIN"/>
    <property type="match status" value="1"/>
</dbReference>
<dbReference type="GO" id="GO:0006260">
    <property type="term" value="P:DNA replication"/>
    <property type="evidence" value="ECO:0007669"/>
    <property type="project" value="UniProtKB-UniRule"/>
</dbReference>
<feature type="short sequence motif" description="Important for interaction with partner proteins" evidence="2">
    <location>
        <begin position="167"/>
        <end position="172"/>
    </location>
</feature>
<evidence type="ECO:0000313" key="6">
    <source>
        <dbReference type="Proteomes" id="UP000051248"/>
    </source>
</evidence>
<dbReference type="PATRIC" id="fig|1423775.4.peg.2600"/>
<evidence type="ECO:0000256" key="2">
    <source>
        <dbReference type="HAMAP-Rule" id="MF_00984"/>
    </source>
</evidence>
<reference evidence="5 6" key="1">
    <citation type="journal article" date="2015" name="Genome Announc.">
        <title>Expanding the biotechnology potential of lactobacilli through comparative genomics of 213 strains and associated genera.</title>
        <authorList>
            <person name="Sun Z."/>
            <person name="Harris H.M."/>
            <person name="McCann A."/>
            <person name="Guo C."/>
            <person name="Argimon S."/>
            <person name="Zhang W."/>
            <person name="Yang X."/>
            <person name="Jeffery I.B."/>
            <person name="Cooney J.C."/>
            <person name="Kagawa T.F."/>
            <person name="Liu W."/>
            <person name="Song Y."/>
            <person name="Salvetti E."/>
            <person name="Wrobel A."/>
            <person name="Rasinkangas P."/>
            <person name="Parkhill J."/>
            <person name="Rea M.C."/>
            <person name="O'Sullivan O."/>
            <person name="Ritari J."/>
            <person name="Douillard F.P."/>
            <person name="Paul Ross R."/>
            <person name="Yang R."/>
            <person name="Briner A.E."/>
            <person name="Felis G.E."/>
            <person name="de Vos W.M."/>
            <person name="Barrangou R."/>
            <person name="Klaenhammer T.R."/>
            <person name="Caufield P.W."/>
            <person name="Cui Y."/>
            <person name="Zhang H."/>
            <person name="O'Toole P.W."/>
        </authorList>
    </citation>
    <scope>NUCLEOTIDE SEQUENCE [LARGE SCALE GENOMIC DNA]</scope>
    <source>
        <strain evidence="5 6">DSM 19682</strain>
    </source>
</reference>
<keyword evidence="2" id="KW-0233">DNA recombination</keyword>
<dbReference type="CDD" id="cd04496">
    <property type="entry name" value="SSB_OBF"/>
    <property type="match status" value="1"/>
</dbReference>
<dbReference type="GO" id="GO:0006310">
    <property type="term" value="P:DNA recombination"/>
    <property type="evidence" value="ECO:0007669"/>
    <property type="project" value="UniProtKB-UniRule"/>
</dbReference>
<dbReference type="GO" id="GO:0009295">
    <property type="term" value="C:nucleoid"/>
    <property type="evidence" value="ECO:0007669"/>
    <property type="project" value="TreeGrafter"/>
</dbReference>
<gene>
    <name evidence="5" type="ORF">FD03_GL002556</name>
</gene>
<dbReference type="InterPro" id="IPR000424">
    <property type="entry name" value="Primosome_PriB/ssb"/>
</dbReference>
<keyword evidence="2" id="KW-0227">DNA damage</keyword>
<evidence type="ECO:0000256" key="3">
    <source>
        <dbReference type="PIRNR" id="PIRNR002070"/>
    </source>
</evidence>
<accession>A0A0R1KD29</accession>
<dbReference type="Gene3D" id="2.40.50.140">
    <property type="entry name" value="Nucleic acid-binding proteins"/>
    <property type="match status" value="1"/>
</dbReference>
<dbReference type="HAMAP" id="MF_00984">
    <property type="entry name" value="SSB"/>
    <property type="match status" value="1"/>
</dbReference>
<protein>
    <recommendedName>
        <fullName evidence="2 3">Single-stranded DNA-binding protein</fullName>
        <shortName evidence="2">SSB</shortName>
    </recommendedName>
</protein>
<dbReference type="NCBIfam" id="TIGR00621">
    <property type="entry name" value="ssb"/>
    <property type="match status" value="1"/>
</dbReference>
<dbReference type="RefSeq" id="WP_025024705.1">
    <property type="nucleotide sequence ID" value="NZ_AZDZ01000022.1"/>
</dbReference>
<dbReference type="SUPFAM" id="SSF50249">
    <property type="entry name" value="Nucleic acid-binding proteins"/>
    <property type="match status" value="1"/>
</dbReference>
<dbReference type="PANTHER" id="PTHR10302">
    <property type="entry name" value="SINGLE-STRANDED DNA-BINDING PROTEIN"/>
    <property type="match status" value="1"/>
</dbReference>
<dbReference type="FunFam" id="2.40.50.140:FF:000084">
    <property type="entry name" value="Single-stranded DNA-binding protein"/>
    <property type="match status" value="1"/>
</dbReference>
<dbReference type="AlphaFoldDB" id="A0A0R1KD29"/>
<comment type="subunit">
    <text evidence="2">Homotetramer.</text>
</comment>
<dbReference type="eggNOG" id="COG0629">
    <property type="taxonomic scope" value="Bacteria"/>
</dbReference>
<dbReference type="Proteomes" id="UP000051248">
    <property type="component" value="Unassembled WGS sequence"/>
</dbReference>
<name>A0A0R1KD29_9LACO</name>
<sequence>MINRVVLVGRLTRDAELRYTSSDQAVTSFTLAVNRQFTNSKGEREADFINCVIWRKAAESFANFTSKGSLVGIDGRIQTRSYENQQGQRIYVTEVVSEKFSLLESKAEKATRESNSNQQNSNNAPAASNSKSDDVPEPYDYDYEHKNGISNGNDPFVDSSKPINISDDDLPF</sequence>
<comment type="function">
    <text evidence="2">Plays an important role in DNA replication, recombination and repair. Binds to ssDNA and to an array of partner proteins to recruit them to their sites of action during DNA metabolism.</text>
</comment>
<evidence type="ECO:0000256" key="4">
    <source>
        <dbReference type="SAM" id="MobiDB-lite"/>
    </source>
</evidence>
<organism evidence="5 6">
    <name type="scientific">Companilactobacillus nodensis DSM 19682 = JCM 14932 = NBRC 107160</name>
    <dbReference type="NCBI Taxonomy" id="1423775"/>
    <lineage>
        <taxon>Bacteria</taxon>
        <taxon>Bacillati</taxon>
        <taxon>Bacillota</taxon>
        <taxon>Bacilli</taxon>
        <taxon>Lactobacillales</taxon>
        <taxon>Lactobacillaceae</taxon>
        <taxon>Companilactobacillus</taxon>
    </lineage>
</organism>
<feature type="compositionally biased region" description="Low complexity" evidence="4">
    <location>
        <begin position="114"/>
        <end position="130"/>
    </location>
</feature>
<dbReference type="Pfam" id="PF00436">
    <property type="entry name" value="SSB"/>
    <property type="match status" value="1"/>
</dbReference>
<keyword evidence="1 2" id="KW-0238">DNA-binding</keyword>
<dbReference type="InterPro" id="IPR012340">
    <property type="entry name" value="NA-bd_OB-fold"/>
</dbReference>
<dbReference type="PIRSF" id="PIRSF002070">
    <property type="entry name" value="SSB"/>
    <property type="match status" value="1"/>
</dbReference>
<dbReference type="STRING" id="1423775.FD03_GL002556"/>
<dbReference type="EMBL" id="AZDZ01000022">
    <property type="protein sequence ID" value="KRK78777.1"/>
    <property type="molecule type" value="Genomic_DNA"/>
</dbReference>
<dbReference type="GO" id="GO:0003697">
    <property type="term" value="F:single-stranded DNA binding"/>
    <property type="evidence" value="ECO:0007669"/>
    <property type="project" value="UniProtKB-UniRule"/>
</dbReference>